<evidence type="ECO:0000313" key="2">
    <source>
        <dbReference type="Proteomes" id="UP000682739"/>
    </source>
</evidence>
<dbReference type="AlphaFoldDB" id="A0A975D8W7"/>
<organism evidence="1 2">
    <name type="scientific">Psychrosphaera ytuae</name>
    <dbReference type="NCBI Taxonomy" id="2820710"/>
    <lineage>
        <taxon>Bacteria</taxon>
        <taxon>Pseudomonadati</taxon>
        <taxon>Pseudomonadota</taxon>
        <taxon>Gammaproteobacteria</taxon>
        <taxon>Alteromonadales</taxon>
        <taxon>Pseudoalteromonadaceae</taxon>
        <taxon>Psychrosphaera</taxon>
    </lineage>
</organism>
<proteinExistence type="predicted"/>
<evidence type="ECO:0000313" key="1">
    <source>
        <dbReference type="EMBL" id="QTH62662.1"/>
    </source>
</evidence>
<dbReference type="Proteomes" id="UP000682739">
    <property type="component" value="Chromosome"/>
</dbReference>
<keyword evidence="2" id="KW-1185">Reference proteome</keyword>
<accession>A0A975D8W7</accession>
<dbReference type="Gene3D" id="3.40.50.1820">
    <property type="entry name" value="alpha/beta hydrolase"/>
    <property type="match status" value="1"/>
</dbReference>
<evidence type="ECO:0008006" key="3">
    <source>
        <dbReference type="Google" id="ProtNLM"/>
    </source>
</evidence>
<dbReference type="KEGG" id="psym:J1N51_07675"/>
<dbReference type="RefSeq" id="WP_208830018.1">
    <property type="nucleotide sequence ID" value="NZ_CP072110.1"/>
</dbReference>
<dbReference type="SUPFAM" id="SSF53474">
    <property type="entry name" value="alpha/beta-Hydrolases"/>
    <property type="match status" value="1"/>
</dbReference>
<protein>
    <recommendedName>
        <fullName evidence="3">Dienelactone hydrolase domain-containing protein</fullName>
    </recommendedName>
</protein>
<reference evidence="1" key="1">
    <citation type="submission" date="2021-03" db="EMBL/GenBank/DDBJ databases">
        <title>Description of Psychrosphaera ytuae sp. nov. isolated from deep sea sediment of South China Sea.</title>
        <authorList>
            <person name="Zhang J."/>
            <person name="Xu X.-D."/>
        </authorList>
    </citation>
    <scope>NUCLEOTIDE SEQUENCE</scope>
    <source>
        <strain evidence="1">MTZ26</strain>
    </source>
</reference>
<gene>
    <name evidence="1" type="ORF">J1N51_07675</name>
</gene>
<name>A0A975D8W7_9GAMM</name>
<dbReference type="EMBL" id="CP072110">
    <property type="protein sequence ID" value="QTH62662.1"/>
    <property type="molecule type" value="Genomic_DNA"/>
</dbReference>
<dbReference type="InterPro" id="IPR029058">
    <property type="entry name" value="AB_hydrolase_fold"/>
</dbReference>
<sequence length="215" mass="24239">MHIVILSDIFGHTDALSHLAEQLQNGLEAKQAVTSFAILTPYKDTAVEETPTFNKEAEAYEYFVEHSSIDEYSQLLASYLDDITQTDVVQAHTTICIIGFSVGASALWSYAGTFNNQDRSCLKSTKILGFGYYSSQIRKMTDLSPSFPLEFVFPKHEPHFCIKQVIESIKTNQNPTCRIVDAEHGFMNQYSNNFDGNLLEQECFLLIEKLSALKD</sequence>